<reference evidence="2 3" key="1">
    <citation type="journal article" date="2013" name="BMC Genomics">
        <title>ContigScape: a Cytoscape plugin facilitating microbial genome gap closing.</title>
        <authorList>
            <person name="Tang B."/>
            <person name="Wang Q."/>
            <person name="Yang M."/>
            <person name="Xie F."/>
            <person name="Zhu Y."/>
            <person name="Zhuo Y."/>
            <person name="Wang S."/>
            <person name="Gao H."/>
            <person name="Ding X."/>
            <person name="Zhang L."/>
            <person name="Zhao G."/>
            <person name="Zheng H."/>
        </authorList>
    </citation>
    <scope>NUCLEOTIDE SEQUENCE [LARGE SCALE GENOMIC DNA]</scope>
    <source>
        <strain evidence="2 3">HCCB10007</strain>
    </source>
</reference>
<dbReference type="GO" id="GO:0044550">
    <property type="term" value="P:secondary metabolite biosynthetic process"/>
    <property type="evidence" value="ECO:0007669"/>
    <property type="project" value="TreeGrafter"/>
</dbReference>
<sequence>MTRAESVPGGLAKLLQCDRESRLAVVARLRGRDVAATLCRREDTSVPAPASYVQEQFLFFDRVDPGAPTYNISFAFHLRGELDVGALETALTEVVRRHEVLRTVIDIDVAGAVQLVHDSVPVRLPVVDLSVLPVEEKERRFAQASYAAARRGFAISRGPLYRAELYRLSDDLHTLLWVTHHAVADGQSQAVLIGELARLYRAARAGEPVVLPEPAVQYGDYAAWHRGHLSGPRLEELLTFWRGTLDGVPDLELVPHRKRPRMATFTGASAQFVVPGKVSAEIRALARQRSVTPFVVLLTAYRLALYAATGQPDLAIGTSVAGRLRPEVEAAIGPFLNVIAVRIDVSGAETADDVFTRTSTAMSAAFAQQELPFGLLVSKLGGRRDSSRNAIFQTLFELGGAGVAHSSTPLGADLRLIPEGILNDVAPVDLLMAMEDDGTVFTGRLDYNTDLADATEAARLIDHYQAALATLTAHPGTPVAALIPDRQATCGRPADRGE</sequence>
<dbReference type="AlphaFoldDB" id="R4SZG7"/>
<dbReference type="EMBL" id="CP003410">
    <property type="protein sequence ID" value="AGM07920.1"/>
    <property type="molecule type" value="Genomic_DNA"/>
</dbReference>
<dbReference type="GO" id="GO:0005737">
    <property type="term" value="C:cytoplasm"/>
    <property type="evidence" value="ECO:0007669"/>
    <property type="project" value="TreeGrafter"/>
</dbReference>
<dbReference type="PANTHER" id="PTHR45527">
    <property type="entry name" value="NONRIBOSOMAL PEPTIDE SYNTHETASE"/>
    <property type="match status" value="1"/>
</dbReference>
<proteinExistence type="predicted"/>
<protein>
    <submittedName>
        <fullName evidence="2">Non-ribosomal synthetase</fullName>
    </submittedName>
</protein>
<accession>R4SZG7</accession>
<dbReference type="HOGENOM" id="CLU_000022_2_9_11"/>
<evidence type="ECO:0000313" key="3">
    <source>
        <dbReference type="Proteomes" id="UP000013968"/>
    </source>
</evidence>
<dbReference type="InterPro" id="IPR023213">
    <property type="entry name" value="CAT-like_dom_sf"/>
</dbReference>
<dbReference type="CDD" id="cd19531">
    <property type="entry name" value="LCL_NRPS-like"/>
    <property type="match status" value="1"/>
</dbReference>
<dbReference type="GO" id="GO:0008610">
    <property type="term" value="P:lipid biosynthetic process"/>
    <property type="evidence" value="ECO:0007669"/>
    <property type="project" value="UniProtKB-ARBA"/>
</dbReference>
<dbReference type="Gene3D" id="3.30.559.30">
    <property type="entry name" value="Nonribosomal peptide synthetase, condensation domain"/>
    <property type="match status" value="1"/>
</dbReference>
<dbReference type="InterPro" id="IPR001242">
    <property type="entry name" value="Condensation_dom"/>
</dbReference>
<feature type="domain" description="Condensation" evidence="1">
    <location>
        <begin position="49"/>
        <end position="481"/>
    </location>
</feature>
<gene>
    <name evidence="2" type="ORF">AORI_5337</name>
</gene>
<dbReference type="KEGG" id="aoi:AORI_5337"/>
<name>R4SZG7_9PSEU</name>
<keyword evidence="3" id="KW-1185">Reference proteome</keyword>
<dbReference type="GO" id="GO:0043041">
    <property type="term" value="P:amino acid activation for nonribosomal peptide biosynthetic process"/>
    <property type="evidence" value="ECO:0007669"/>
    <property type="project" value="TreeGrafter"/>
</dbReference>
<dbReference type="SUPFAM" id="SSF52777">
    <property type="entry name" value="CoA-dependent acyltransferases"/>
    <property type="match status" value="2"/>
</dbReference>
<dbReference type="Proteomes" id="UP000013968">
    <property type="component" value="Chromosome"/>
</dbReference>
<dbReference type="GO" id="GO:0031177">
    <property type="term" value="F:phosphopantetheine binding"/>
    <property type="evidence" value="ECO:0007669"/>
    <property type="project" value="TreeGrafter"/>
</dbReference>
<evidence type="ECO:0000313" key="2">
    <source>
        <dbReference type="EMBL" id="AGM07920.1"/>
    </source>
</evidence>
<dbReference type="PANTHER" id="PTHR45527:SF1">
    <property type="entry name" value="FATTY ACID SYNTHASE"/>
    <property type="match status" value="1"/>
</dbReference>
<evidence type="ECO:0000259" key="1">
    <source>
        <dbReference type="Pfam" id="PF00668"/>
    </source>
</evidence>
<dbReference type="RefSeq" id="WP_016335661.1">
    <property type="nucleotide sequence ID" value="NC_021252.1"/>
</dbReference>
<dbReference type="PATRIC" id="fig|1156913.3.peg.5434"/>
<dbReference type="Gene3D" id="3.30.559.10">
    <property type="entry name" value="Chloramphenicol acetyltransferase-like domain"/>
    <property type="match status" value="1"/>
</dbReference>
<dbReference type="Pfam" id="PF00668">
    <property type="entry name" value="Condensation"/>
    <property type="match status" value="1"/>
</dbReference>
<dbReference type="GO" id="GO:0003824">
    <property type="term" value="F:catalytic activity"/>
    <property type="evidence" value="ECO:0007669"/>
    <property type="project" value="InterPro"/>
</dbReference>
<organism evidence="2 3">
    <name type="scientific">Amycolatopsis keratiniphila</name>
    <dbReference type="NCBI Taxonomy" id="129921"/>
    <lineage>
        <taxon>Bacteria</taxon>
        <taxon>Bacillati</taxon>
        <taxon>Actinomycetota</taxon>
        <taxon>Actinomycetes</taxon>
        <taxon>Pseudonocardiales</taxon>
        <taxon>Pseudonocardiaceae</taxon>
        <taxon>Amycolatopsis</taxon>
        <taxon>Amycolatopsis japonica group</taxon>
    </lineage>
</organism>